<evidence type="ECO:0000256" key="14">
    <source>
        <dbReference type="ARBA" id="ARBA00023201"/>
    </source>
</evidence>
<protein>
    <recommendedName>
        <fullName evidence="16">Probable oxaloacetate decarboxylase gamma chain</fullName>
        <ecNumber evidence="16">7.2.4.2</ecNumber>
    </recommendedName>
</protein>
<keyword evidence="13 16" id="KW-0472">Membrane</keyword>
<evidence type="ECO:0000256" key="4">
    <source>
        <dbReference type="ARBA" id="ARBA00005844"/>
    </source>
</evidence>
<dbReference type="EC" id="7.2.4.2" evidence="16"/>
<dbReference type="NCBIfam" id="NF040909">
    <property type="entry name" value="OadG_rel_small"/>
    <property type="match status" value="1"/>
</dbReference>
<proteinExistence type="inferred from homology"/>
<evidence type="ECO:0000256" key="1">
    <source>
        <dbReference type="ARBA" id="ARBA00001959"/>
    </source>
</evidence>
<comment type="caution">
    <text evidence="18">The sequence shown here is derived from an EMBL/GenBank/DDBJ whole genome shotgun (WGS) entry which is preliminary data.</text>
</comment>
<dbReference type="NCBIfam" id="NF003004">
    <property type="entry name" value="PRK03814.1"/>
    <property type="match status" value="1"/>
</dbReference>
<evidence type="ECO:0000256" key="15">
    <source>
        <dbReference type="ARBA" id="ARBA00048176"/>
    </source>
</evidence>
<dbReference type="InterPro" id="IPR005899">
    <property type="entry name" value="Na_pump_deCOase"/>
</dbReference>
<comment type="function">
    <text evidence="2 16 17">Catalyzes the decarboxylation of oxaloacetate coupled to Na(+) translocation.</text>
</comment>
<keyword evidence="6 16" id="KW-0813">Transport</keyword>
<dbReference type="Proteomes" id="UP000838672">
    <property type="component" value="Unassembled WGS sequence"/>
</dbReference>
<evidence type="ECO:0000256" key="8">
    <source>
        <dbReference type="ARBA" id="ARBA00022692"/>
    </source>
</evidence>
<evidence type="ECO:0000256" key="9">
    <source>
        <dbReference type="ARBA" id="ARBA00022967"/>
    </source>
</evidence>
<keyword evidence="11 16" id="KW-0915">Sodium</keyword>
<dbReference type="HAMAP" id="MF_00404">
    <property type="entry name" value="OadG"/>
    <property type="match status" value="1"/>
</dbReference>
<keyword evidence="8 16" id="KW-0812">Transmembrane</keyword>
<name>A0ABN8DUR1_9VIBR</name>
<evidence type="ECO:0000256" key="11">
    <source>
        <dbReference type="ARBA" id="ARBA00023053"/>
    </source>
</evidence>
<keyword evidence="12 16" id="KW-0406">Ion transport</keyword>
<comment type="similarity">
    <text evidence="4 16 17">Belongs to the OadG family.</text>
</comment>
<evidence type="ECO:0000313" key="19">
    <source>
        <dbReference type="Proteomes" id="UP000838672"/>
    </source>
</evidence>
<feature type="transmembrane region" description="Helical" evidence="16 17">
    <location>
        <begin position="33"/>
        <end position="55"/>
    </location>
</feature>
<dbReference type="InterPro" id="IPR023424">
    <property type="entry name" value="OadG"/>
</dbReference>
<evidence type="ECO:0000256" key="5">
    <source>
        <dbReference type="ARBA" id="ARBA00011869"/>
    </source>
</evidence>
<comment type="subcellular location">
    <subcellularLocation>
        <location evidence="3 16 17">Cell membrane</location>
        <topology evidence="3 16 17">Single-pass membrane protein</topology>
    </subcellularLocation>
</comment>
<accession>A0ABN8DUR1</accession>
<evidence type="ECO:0000256" key="13">
    <source>
        <dbReference type="ARBA" id="ARBA00023136"/>
    </source>
</evidence>
<comment type="catalytic activity">
    <reaction evidence="15 16 17">
        <text>oxaloacetate + 2 Na(+)(in) + H(+) = pyruvate + 2 Na(+)(out) + CO2</text>
        <dbReference type="Rhea" id="RHEA:57724"/>
        <dbReference type="ChEBI" id="CHEBI:15361"/>
        <dbReference type="ChEBI" id="CHEBI:15378"/>
        <dbReference type="ChEBI" id="CHEBI:16452"/>
        <dbReference type="ChEBI" id="CHEBI:16526"/>
        <dbReference type="ChEBI" id="CHEBI:29101"/>
        <dbReference type="EC" id="7.2.4.2"/>
    </reaction>
</comment>
<comment type="cofactor">
    <cofactor evidence="1 16 17">
        <name>Na(+)</name>
        <dbReference type="ChEBI" id="CHEBI:29101"/>
    </cofactor>
</comment>
<evidence type="ECO:0000256" key="7">
    <source>
        <dbReference type="ARBA" id="ARBA00022475"/>
    </source>
</evidence>
<evidence type="ECO:0000256" key="2">
    <source>
        <dbReference type="ARBA" id="ARBA00003002"/>
    </source>
</evidence>
<evidence type="ECO:0000256" key="3">
    <source>
        <dbReference type="ARBA" id="ARBA00004162"/>
    </source>
</evidence>
<sequence length="102" mass="10669">MTETTVVVDAVTIAASQGANGPTIDITAALIDAAALMVIGMGFVFLFLSLLIVVINMMAKWVPEEPQAEQSSSPRPTAQGVRPEVVAAISSAVHQYRARATS</sequence>
<gene>
    <name evidence="16 18" type="primary">oadG</name>
    <name evidence="18" type="ORF">VST7929_02261</name>
</gene>
<keyword evidence="10 16" id="KW-1133">Transmembrane helix</keyword>
<keyword evidence="7 16" id="KW-1003">Cell membrane</keyword>
<keyword evidence="19" id="KW-1185">Reference proteome</keyword>
<evidence type="ECO:0000313" key="18">
    <source>
        <dbReference type="EMBL" id="CAH0534338.1"/>
    </source>
</evidence>
<dbReference type="NCBIfam" id="TIGR01195">
    <property type="entry name" value="oadG_fam"/>
    <property type="match status" value="1"/>
</dbReference>
<keyword evidence="9 16" id="KW-1278">Translocase</keyword>
<organism evidence="18 19">
    <name type="scientific">Vibrio stylophorae</name>
    <dbReference type="NCBI Taxonomy" id="659351"/>
    <lineage>
        <taxon>Bacteria</taxon>
        <taxon>Pseudomonadati</taxon>
        <taxon>Pseudomonadota</taxon>
        <taxon>Gammaproteobacteria</taxon>
        <taxon>Vibrionales</taxon>
        <taxon>Vibrionaceae</taxon>
        <taxon>Vibrio</taxon>
    </lineage>
</organism>
<evidence type="ECO:0000256" key="12">
    <source>
        <dbReference type="ARBA" id="ARBA00023065"/>
    </source>
</evidence>
<dbReference type="EMBL" id="CAKLDI010000001">
    <property type="protein sequence ID" value="CAH0534338.1"/>
    <property type="molecule type" value="Genomic_DNA"/>
</dbReference>
<evidence type="ECO:0000256" key="16">
    <source>
        <dbReference type="HAMAP-Rule" id="MF_00404"/>
    </source>
</evidence>
<evidence type="ECO:0000256" key="10">
    <source>
        <dbReference type="ARBA" id="ARBA00022989"/>
    </source>
</evidence>
<comment type="subunit">
    <text evidence="5 16">Heterotrimer of an alpha, a beta and a gamma subunit.</text>
</comment>
<keyword evidence="14 16" id="KW-0739">Sodium transport</keyword>
<dbReference type="Pfam" id="PF04277">
    <property type="entry name" value="OAD_gamma"/>
    <property type="match status" value="1"/>
</dbReference>
<evidence type="ECO:0000256" key="17">
    <source>
        <dbReference type="RuleBase" id="RU004278"/>
    </source>
</evidence>
<reference evidence="18" key="1">
    <citation type="submission" date="2021-11" db="EMBL/GenBank/DDBJ databases">
        <authorList>
            <person name="Rodrigo-Torres L."/>
            <person name="Arahal R. D."/>
            <person name="Lucena T."/>
        </authorList>
    </citation>
    <scope>NUCLEOTIDE SEQUENCE</scope>
    <source>
        <strain evidence="18">CECT 7929</strain>
    </source>
</reference>
<evidence type="ECO:0000256" key="6">
    <source>
        <dbReference type="ARBA" id="ARBA00022448"/>
    </source>
</evidence>